<feature type="compositionally biased region" description="Basic and acidic residues" evidence="1">
    <location>
        <begin position="1"/>
        <end position="16"/>
    </location>
</feature>
<feature type="region of interest" description="Disordered" evidence="1">
    <location>
        <begin position="1"/>
        <end position="81"/>
    </location>
</feature>
<evidence type="ECO:0000313" key="2">
    <source>
        <dbReference type="EMBL" id="MBO2006710.1"/>
    </source>
</evidence>
<proteinExistence type="predicted"/>
<name>A0A939NLM8_SERMA</name>
<feature type="compositionally biased region" description="Polar residues" evidence="1">
    <location>
        <begin position="48"/>
        <end position="79"/>
    </location>
</feature>
<gene>
    <name evidence="2" type="primary">yjbD</name>
    <name evidence="2" type="ORF">J4732_06435</name>
</gene>
<feature type="compositionally biased region" description="Basic and acidic residues" evidence="1">
    <location>
        <begin position="28"/>
        <end position="37"/>
    </location>
</feature>
<evidence type="ECO:0000256" key="1">
    <source>
        <dbReference type="SAM" id="MobiDB-lite"/>
    </source>
</evidence>
<comment type="caution">
    <text evidence="2">The sequence shown here is derived from an EMBL/GenBank/DDBJ whole genome shotgun (WGS) entry which is preliminary data.</text>
</comment>
<dbReference type="Pfam" id="PF11656">
    <property type="entry name" value="DUF3811"/>
    <property type="match status" value="1"/>
</dbReference>
<sequence>MTESEQREVKTELDKARKSHGGPLTNAEQHKVKDEVVTRIMAARRNSPRQSARNASQPHRPSGDTFSWSATIGSAQPSKPSAAAGIFIYSQTHPRYRIMNNNVINLL</sequence>
<accession>A0A939NLM8</accession>
<protein>
    <submittedName>
        <fullName evidence="2">DUF3811 domain-containing protein</fullName>
    </submittedName>
</protein>
<dbReference type="AlphaFoldDB" id="A0A939NLM8"/>
<reference evidence="2" key="1">
    <citation type="submission" date="2021-03" db="EMBL/GenBank/DDBJ databases">
        <title>Molecular epidemiology and mechanisms of colistin and carbapenem resistance in Enterobacteriaceae from clinical isolates, the environment and porcine samples in Pretoria, South Africa.</title>
        <authorList>
            <person name="Bogoshi D."/>
            <person name="Mbelle N.M."/>
            <person name="Naidoo V."/>
            <person name="Osei Sekyere J."/>
        </authorList>
    </citation>
    <scope>NUCLEOTIDE SEQUENCE</scope>
    <source>
        <strain evidence="2">C080</strain>
    </source>
</reference>
<dbReference type="EMBL" id="JAGETR010000036">
    <property type="protein sequence ID" value="MBO2006710.1"/>
    <property type="molecule type" value="Genomic_DNA"/>
</dbReference>
<organism evidence="2">
    <name type="scientific">Serratia marcescens</name>
    <dbReference type="NCBI Taxonomy" id="615"/>
    <lineage>
        <taxon>Bacteria</taxon>
        <taxon>Pseudomonadati</taxon>
        <taxon>Pseudomonadota</taxon>
        <taxon>Gammaproteobacteria</taxon>
        <taxon>Enterobacterales</taxon>
        <taxon>Yersiniaceae</taxon>
        <taxon>Serratia</taxon>
    </lineage>
</organism>
<dbReference type="InterPro" id="IPR020317">
    <property type="entry name" value="Uncharacterised_YjbD"/>
</dbReference>